<dbReference type="KEGG" id="tsy:THSYN_14905"/>
<accession>A0A2K8U955</accession>
<dbReference type="RefSeq" id="WP_100919857.1">
    <property type="nucleotide sequence ID" value="NZ_CP020370.1"/>
</dbReference>
<proteinExistence type="predicted"/>
<sequence length="91" mass="9769">MSIQRRFLAPLLVVVAATALCAWALGNGLYSGILEQRLQAQLGRAVYWRLPEPAPGRRDRALVLIADLSDLTAASRRAAVSLARVATLGSL</sequence>
<dbReference type="Proteomes" id="UP000232638">
    <property type="component" value="Chromosome"/>
</dbReference>
<gene>
    <name evidence="1" type="ORF">THSYN_14905</name>
</gene>
<reference evidence="1 2" key="1">
    <citation type="submission" date="2017-03" db="EMBL/GenBank/DDBJ databases">
        <title>Complete genome sequence of Candidatus 'Thiodictyon syntrophicum' sp. nov. strain Cad16T, a photolithoautotroph purple sulfur bacterium isolated from an alpine meromictic lake.</title>
        <authorList>
            <person name="Luedin S.M."/>
            <person name="Pothier J.F."/>
            <person name="Danza F."/>
            <person name="Storelli N."/>
            <person name="Wittwer M."/>
            <person name="Tonolla M."/>
        </authorList>
    </citation>
    <scope>NUCLEOTIDE SEQUENCE [LARGE SCALE GENOMIC DNA]</scope>
    <source>
        <strain evidence="1 2">Cad16T</strain>
    </source>
</reference>
<organism evidence="1 2">
    <name type="scientific">Candidatus Thiodictyon syntrophicum</name>
    <dbReference type="NCBI Taxonomy" id="1166950"/>
    <lineage>
        <taxon>Bacteria</taxon>
        <taxon>Pseudomonadati</taxon>
        <taxon>Pseudomonadota</taxon>
        <taxon>Gammaproteobacteria</taxon>
        <taxon>Chromatiales</taxon>
        <taxon>Chromatiaceae</taxon>
        <taxon>Thiodictyon</taxon>
    </lineage>
</organism>
<evidence type="ECO:0000313" key="2">
    <source>
        <dbReference type="Proteomes" id="UP000232638"/>
    </source>
</evidence>
<dbReference type="EMBL" id="CP020370">
    <property type="protein sequence ID" value="AUB82110.1"/>
    <property type="molecule type" value="Genomic_DNA"/>
</dbReference>
<keyword evidence="2" id="KW-1185">Reference proteome</keyword>
<dbReference type="AlphaFoldDB" id="A0A2K8U955"/>
<protein>
    <submittedName>
        <fullName evidence="1">Uncharacterized protein</fullName>
    </submittedName>
</protein>
<evidence type="ECO:0000313" key="1">
    <source>
        <dbReference type="EMBL" id="AUB82110.1"/>
    </source>
</evidence>
<name>A0A2K8U955_9GAMM</name>